<organism evidence="4 5">
    <name type="scientific">Sporosarcina luteola</name>
    <dbReference type="NCBI Taxonomy" id="582850"/>
    <lineage>
        <taxon>Bacteria</taxon>
        <taxon>Bacillati</taxon>
        <taxon>Bacillota</taxon>
        <taxon>Bacilli</taxon>
        <taxon>Bacillales</taxon>
        <taxon>Caryophanaceae</taxon>
        <taxon>Sporosarcina</taxon>
    </lineage>
</organism>
<reference evidence="4 5" key="1">
    <citation type="submission" date="2019-07" db="EMBL/GenBank/DDBJ databases">
        <title>Whole genome shotgun sequence of Sporosarcina luteola NBRC 105378.</title>
        <authorList>
            <person name="Hosoyama A."/>
            <person name="Uohara A."/>
            <person name="Ohji S."/>
            <person name="Ichikawa N."/>
        </authorList>
    </citation>
    <scope>NUCLEOTIDE SEQUENCE [LARGE SCALE GENOMIC DNA]</scope>
    <source>
        <strain evidence="4 5">NBRC 105378</strain>
    </source>
</reference>
<proteinExistence type="predicted"/>
<evidence type="ECO:0000259" key="3">
    <source>
        <dbReference type="Pfam" id="PF18705"/>
    </source>
</evidence>
<evidence type="ECO:0000313" key="5">
    <source>
        <dbReference type="Proteomes" id="UP000321901"/>
    </source>
</evidence>
<keyword evidence="1" id="KW-0812">Transmembrane</keyword>
<keyword evidence="1" id="KW-0472">Membrane</keyword>
<dbReference type="AlphaFoldDB" id="A0A511ZCP5"/>
<feature type="domain" description="DUF5643" evidence="3">
    <location>
        <begin position="217"/>
        <end position="335"/>
    </location>
</feature>
<comment type="caution">
    <text evidence="4">The sequence shown here is derived from an EMBL/GenBank/DDBJ whole genome shotgun (WGS) entry which is preliminary data.</text>
</comment>
<evidence type="ECO:0000259" key="2">
    <source>
        <dbReference type="Pfam" id="PF13786"/>
    </source>
</evidence>
<name>A0A511ZCP5_9BACL</name>
<dbReference type="InterPro" id="IPR025436">
    <property type="entry name" value="DUF4179"/>
</dbReference>
<evidence type="ECO:0000313" key="4">
    <source>
        <dbReference type="EMBL" id="GEN85192.1"/>
    </source>
</evidence>
<dbReference type="Pfam" id="PF13786">
    <property type="entry name" value="DUF4179"/>
    <property type="match status" value="1"/>
</dbReference>
<dbReference type="Gene3D" id="2.60.40.1640">
    <property type="entry name" value="Conserved domain protein"/>
    <property type="match status" value="1"/>
</dbReference>
<dbReference type="RefSeq" id="WP_170232746.1">
    <property type="nucleotide sequence ID" value="NZ_BJYL01000064.1"/>
</dbReference>
<dbReference type="Pfam" id="PF18705">
    <property type="entry name" value="DUF5643"/>
    <property type="match status" value="1"/>
</dbReference>
<gene>
    <name evidence="4" type="ORF">SLU01_35040</name>
</gene>
<evidence type="ECO:0008006" key="6">
    <source>
        <dbReference type="Google" id="ProtNLM"/>
    </source>
</evidence>
<evidence type="ECO:0000256" key="1">
    <source>
        <dbReference type="SAM" id="Phobius"/>
    </source>
</evidence>
<keyword evidence="5" id="KW-1185">Reference proteome</keyword>
<feature type="transmembrane region" description="Helical" evidence="1">
    <location>
        <begin position="45"/>
        <end position="65"/>
    </location>
</feature>
<dbReference type="Proteomes" id="UP000321901">
    <property type="component" value="Unassembled WGS sequence"/>
</dbReference>
<protein>
    <recommendedName>
        <fullName evidence="6">DUF4179 domain-containing protein</fullName>
    </recommendedName>
</protein>
<dbReference type="InterPro" id="IPR040680">
    <property type="entry name" value="DUF5643"/>
</dbReference>
<accession>A0A511ZCP5</accession>
<feature type="domain" description="DUF4179" evidence="2">
    <location>
        <begin position="43"/>
        <end position="132"/>
    </location>
</feature>
<sequence>MNDKISSFKKEVDEIQVPVEKLDAIIGKVLDGEMPKQKGIIWRRLAIGTSAAVLSLGILVGSAAISPAMANFVSQIPIIGSIFSQSNDKGLVQVSETGLTQIVGETKTVNGKSLTIDEVFYDGTRFTFSYSLVSDVPITDNYLMPSWTIDGQQYASGMGRDAEVVISPMERTGIYELGYYQEETVPLKEKFELGLWFEGEGGEEWDFHIPVVKQVVKQIAIDEVQQLEDLKLIVSSINTGPGGMLINYKVESPYDQHIGSFVRFEVFDENGNEYKMNYGGSTGARYKKGTFLFVPIDEDVTQLTINPVMYIPEGKTVIDYSAYREKTYPFKSFKVNVSD</sequence>
<dbReference type="EMBL" id="BJYL01000064">
    <property type="protein sequence ID" value="GEN85192.1"/>
    <property type="molecule type" value="Genomic_DNA"/>
</dbReference>
<dbReference type="Gene3D" id="2.60.40.1630">
    <property type="entry name" value="bacillus anthracis domain"/>
    <property type="match status" value="1"/>
</dbReference>
<keyword evidence="1" id="KW-1133">Transmembrane helix</keyword>